<name>A0A6A4VWI1_AMPAM</name>
<accession>A0A6A4VWI1</accession>
<reference evidence="1 2" key="1">
    <citation type="submission" date="2019-07" db="EMBL/GenBank/DDBJ databases">
        <title>Draft genome assembly of a fouling barnacle, Amphibalanus amphitrite (Darwin, 1854): The first reference genome for Thecostraca.</title>
        <authorList>
            <person name="Kim W."/>
        </authorList>
    </citation>
    <scope>NUCLEOTIDE SEQUENCE [LARGE SCALE GENOMIC DNA]</scope>
    <source>
        <strain evidence="1">SNU_AA5</strain>
        <tissue evidence="1">Soma without cirri and trophi</tissue>
    </source>
</reference>
<proteinExistence type="predicted"/>
<keyword evidence="2" id="KW-1185">Reference proteome</keyword>
<evidence type="ECO:0000313" key="1">
    <source>
        <dbReference type="EMBL" id="KAF0299176.1"/>
    </source>
</evidence>
<organism evidence="1 2">
    <name type="scientific">Amphibalanus amphitrite</name>
    <name type="common">Striped barnacle</name>
    <name type="synonym">Balanus amphitrite</name>
    <dbReference type="NCBI Taxonomy" id="1232801"/>
    <lineage>
        <taxon>Eukaryota</taxon>
        <taxon>Metazoa</taxon>
        <taxon>Ecdysozoa</taxon>
        <taxon>Arthropoda</taxon>
        <taxon>Crustacea</taxon>
        <taxon>Multicrustacea</taxon>
        <taxon>Cirripedia</taxon>
        <taxon>Thoracica</taxon>
        <taxon>Thoracicalcarea</taxon>
        <taxon>Balanomorpha</taxon>
        <taxon>Balanoidea</taxon>
        <taxon>Balanidae</taxon>
        <taxon>Amphibalaninae</taxon>
        <taxon>Amphibalanus</taxon>
    </lineage>
</organism>
<gene>
    <name evidence="1" type="ORF">FJT64_003553</name>
</gene>
<comment type="caution">
    <text evidence="1">The sequence shown here is derived from an EMBL/GenBank/DDBJ whole genome shotgun (WGS) entry which is preliminary data.</text>
</comment>
<sequence length="121" mass="13339">MKDSRDQSARETPYMPGQKVWVRDHTTCPGGKRKLALHYKGPGTVIEKQGPTEEGVTYKAYVAGRPREVRGDARTLKALVFRHRRRRSILDAAACAHGVAYADGAGFASVVDIITNMLSLK</sequence>
<dbReference type="EMBL" id="VIIS01001389">
    <property type="protein sequence ID" value="KAF0299176.1"/>
    <property type="molecule type" value="Genomic_DNA"/>
</dbReference>
<protein>
    <submittedName>
        <fullName evidence="1">Uncharacterized protein</fullName>
    </submittedName>
</protein>
<dbReference type="AlphaFoldDB" id="A0A6A4VWI1"/>
<dbReference type="Proteomes" id="UP000440578">
    <property type="component" value="Unassembled WGS sequence"/>
</dbReference>
<evidence type="ECO:0000313" key="2">
    <source>
        <dbReference type="Proteomes" id="UP000440578"/>
    </source>
</evidence>